<name>A0ABU2YFJ8_9FLAO</name>
<protein>
    <submittedName>
        <fullName evidence="2">(4Fe-4S)-binding protein</fullName>
    </submittedName>
</protein>
<dbReference type="InterPro" id="IPR010693">
    <property type="entry name" value="Divergent_4Fe-4S_mono-cluster"/>
</dbReference>
<gene>
    <name evidence="2" type="ORF">RM538_11120</name>
</gene>
<evidence type="ECO:0000313" key="3">
    <source>
        <dbReference type="Proteomes" id="UP001254488"/>
    </source>
</evidence>
<reference evidence="2 3" key="1">
    <citation type="submission" date="2023-09" db="EMBL/GenBank/DDBJ databases">
        <authorList>
            <person name="Rey-Velasco X."/>
        </authorList>
    </citation>
    <scope>NUCLEOTIDE SEQUENCE [LARGE SCALE GENOMIC DNA]</scope>
    <source>
        <strain evidence="2 3">W242</strain>
    </source>
</reference>
<evidence type="ECO:0000313" key="2">
    <source>
        <dbReference type="EMBL" id="MDT0556560.1"/>
    </source>
</evidence>
<dbReference type="RefSeq" id="WP_311333511.1">
    <property type="nucleotide sequence ID" value="NZ_JAVRHZ010000007.1"/>
</dbReference>
<dbReference type="Gene3D" id="3.30.70.20">
    <property type="match status" value="1"/>
</dbReference>
<proteinExistence type="predicted"/>
<organism evidence="2 3">
    <name type="scientific">Patiriisocius hiemis</name>
    <dbReference type="NCBI Taxonomy" id="3075604"/>
    <lineage>
        <taxon>Bacteria</taxon>
        <taxon>Pseudomonadati</taxon>
        <taxon>Bacteroidota</taxon>
        <taxon>Flavobacteriia</taxon>
        <taxon>Flavobacteriales</taxon>
        <taxon>Flavobacteriaceae</taxon>
        <taxon>Patiriisocius</taxon>
    </lineage>
</organism>
<sequence>MAKTKEYQLDDVTVVWEPSLCIHSKKCVHGLPKVFKPTEKPWVQTENTTTEALKETIDTCPSGALRYYVK</sequence>
<evidence type="ECO:0000259" key="1">
    <source>
        <dbReference type="Pfam" id="PF06902"/>
    </source>
</evidence>
<comment type="caution">
    <text evidence="2">The sequence shown here is derived from an EMBL/GenBank/DDBJ whole genome shotgun (WGS) entry which is preliminary data.</text>
</comment>
<dbReference type="Proteomes" id="UP001254488">
    <property type="component" value="Unassembled WGS sequence"/>
</dbReference>
<accession>A0ABU2YFJ8</accession>
<dbReference type="EMBL" id="JAVRHZ010000007">
    <property type="protein sequence ID" value="MDT0556560.1"/>
    <property type="molecule type" value="Genomic_DNA"/>
</dbReference>
<keyword evidence="3" id="KW-1185">Reference proteome</keyword>
<dbReference type="SUPFAM" id="SSF54862">
    <property type="entry name" value="4Fe-4S ferredoxins"/>
    <property type="match status" value="1"/>
</dbReference>
<feature type="domain" description="Divergent 4Fe-4S mono-cluster" evidence="1">
    <location>
        <begin position="9"/>
        <end position="69"/>
    </location>
</feature>
<dbReference type="Pfam" id="PF06902">
    <property type="entry name" value="Fer4_19"/>
    <property type="match status" value="1"/>
</dbReference>